<comment type="caution">
    <text evidence="4">The sequence shown here is derived from an EMBL/GenBank/DDBJ whole genome shotgun (WGS) entry which is preliminary data.</text>
</comment>
<dbReference type="GO" id="GO:0003723">
    <property type="term" value="F:RNA binding"/>
    <property type="evidence" value="ECO:0007669"/>
    <property type="project" value="InterPro"/>
</dbReference>
<keyword evidence="5" id="KW-1185">Reference proteome</keyword>
<evidence type="ECO:0000259" key="3">
    <source>
        <dbReference type="PROSITE" id="PS50984"/>
    </source>
</evidence>
<organism evidence="4 5">
    <name type="scientific">Pneumocystis murina (strain B123)</name>
    <name type="common">Mouse pneumocystis pneumonia agent</name>
    <name type="synonym">Pneumocystis carinii f. sp. muris</name>
    <dbReference type="NCBI Taxonomy" id="1069680"/>
    <lineage>
        <taxon>Eukaryota</taxon>
        <taxon>Fungi</taxon>
        <taxon>Dikarya</taxon>
        <taxon>Ascomycota</taxon>
        <taxon>Taphrinomycotina</taxon>
        <taxon>Pneumocystomycetes</taxon>
        <taxon>Pneumocystaceae</taxon>
        <taxon>Pneumocystis</taxon>
    </lineage>
</organism>
<feature type="domain" description="TRUD" evidence="3">
    <location>
        <begin position="257"/>
        <end position="502"/>
    </location>
</feature>
<dbReference type="GeneID" id="19894352"/>
<dbReference type="Gene3D" id="3.30.2350.20">
    <property type="entry name" value="TruD, catalytic domain"/>
    <property type="match status" value="2"/>
</dbReference>
<evidence type="ECO:0000313" key="5">
    <source>
        <dbReference type="Proteomes" id="UP000011958"/>
    </source>
</evidence>
<accession>M7NV97</accession>
<dbReference type="VEuPathDB" id="FungiDB:PNEG_00654"/>
<dbReference type="AlphaFoldDB" id="M7NV97"/>
<dbReference type="RefSeq" id="XP_007872553.1">
    <property type="nucleotide sequence ID" value="XM_007874362.1"/>
</dbReference>
<dbReference type="PANTHER" id="PTHR13326:SF21">
    <property type="entry name" value="PSEUDOURIDYLATE SYNTHASE PUS7L"/>
    <property type="match status" value="1"/>
</dbReference>
<dbReference type="eggNOG" id="KOG2339">
    <property type="taxonomic scope" value="Eukaryota"/>
</dbReference>
<gene>
    <name evidence="4" type="ORF">PNEG_00654</name>
</gene>
<dbReference type="GO" id="GO:0031120">
    <property type="term" value="P:snRNA pseudouridine synthesis"/>
    <property type="evidence" value="ECO:0007669"/>
    <property type="project" value="EnsemblFungi"/>
</dbReference>
<comment type="similarity">
    <text evidence="1">Belongs to the pseudouridine synthase TruD family.</text>
</comment>
<name>M7NV97_PNEMU</name>
<dbReference type="InterPro" id="IPR020103">
    <property type="entry name" value="PsdUridine_synth_cat_dom_sf"/>
</dbReference>
<dbReference type="Proteomes" id="UP000011958">
    <property type="component" value="Unassembled WGS sequence"/>
</dbReference>
<sequence length="574" mass="66125">MVLIVFFKNRYTDFLVNEVDNQEKVIHITDTSFYDMKKHELNDNAFKNCNLELDEIKRINDLIGEDIFENILHMFENKRSPLNFVLTGVFKDKLYRTAIHTAIREVFKGVLDTTTTVEEKIKITFSKKNCRSYGNFWVDIGGEYCLFYLYKENMDTMECINLLSKYLHVKPRIFSFAGTKDKRGCTVQQCTAWKIKAERLCNLNKLLRGFKLGNFSYTNTKLELGDLKGNEFTIILRDVKEDDELVDQCLNLLKNNGFVNYYGVQRFGTSAIATHEVGILLLKSDWQGAVELLLKEASEKIKESIEMHESIGLKGIWSNIENVKIALKNTSQKNVSEYSVLLSLAKESSKSPNYAGALQKIPRNLRIMYIHAYQSYVWNFAVTERLCRFGFTPIEGDLVICDQIIDSNEDMIDSECSNLQSENFVKSSKIISVKHLKKDDLSNYSIYDIVLPTPGHDILYPENCIKDFYLDFMKKDGLDGLNMVRSIKEFSLTGSYRLIVSKPKMMQWEIINYNDPEEQLSLTDIDLIENHVLNNTINKKDGSFKAVKLKMQLESSSYATIALREITEGSTLNP</sequence>
<dbReference type="GO" id="GO:0005737">
    <property type="term" value="C:cytoplasm"/>
    <property type="evidence" value="ECO:0007669"/>
    <property type="project" value="EnsemblFungi"/>
</dbReference>
<dbReference type="InterPro" id="IPR001656">
    <property type="entry name" value="PsdUridine_synth_TruD"/>
</dbReference>
<dbReference type="OMA" id="CTSHDSG"/>
<dbReference type="PANTHER" id="PTHR13326">
    <property type="entry name" value="TRNA PSEUDOURIDINE SYNTHASE D"/>
    <property type="match status" value="1"/>
</dbReference>
<dbReference type="HOGENOM" id="CLU_005281_0_2_1"/>
<dbReference type="InterPro" id="IPR042214">
    <property type="entry name" value="TruD_catalytic"/>
</dbReference>
<keyword evidence="2" id="KW-0413">Isomerase</keyword>
<dbReference type="FunFam" id="3.30.2350.20:FF:000003">
    <property type="entry name" value="Pseudouridylate synthase 7 homolog"/>
    <property type="match status" value="1"/>
</dbReference>
<proteinExistence type="inferred from homology"/>
<dbReference type="SUPFAM" id="SSF55120">
    <property type="entry name" value="Pseudouridine synthase"/>
    <property type="match status" value="1"/>
</dbReference>
<dbReference type="STRING" id="1069680.M7NV97"/>
<dbReference type="GO" id="GO:1990481">
    <property type="term" value="P:mRNA pseudouridine synthesis"/>
    <property type="evidence" value="ECO:0007669"/>
    <property type="project" value="EnsemblFungi"/>
</dbReference>
<dbReference type="OrthoDB" id="447290at2759"/>
<evidence type="ECO:0000256" key="1">
    <source>
        <dbReference type="ARBA" id="ARBA00007953"/>
    </source>
</evidence>
<evidence type="ECO:0000313" key="4">
    <source>
        <dbReference type="EMBL" id="EMR11056.1"/>
    </source>
</evidence>
<reference evidence="5" key="1">
    <citation type="journal article" date="2016" name="Nat. Commun.">
        <title>Genome analysis of three Pneumocystis species reveals adaptation mechanisms to life exclusively in mammalian hosts.</title>
        <authorList>
            <person name="Ma L."/>
            <person name="Chen Z."/>
            <person name="Huang D.W."/>
            <person name="Kutty G."/>
            <person name="Ishihara M."/>
            <person name="Wang H."/>
            <person name="Abouelleil A."/>
            <person name="Bishop L."/>
            <person name="Davey E."/>
            <person name="Deng R."/>
            <person name="Deng X."/>
            <person name="Fan L."/>
            <person name="Fantoni G."/>
            <person name="Fitzgerald M."/>
            <person name="Gogineni E."/>
            <person name="Goldberg J.M."/>
            <person name="Handley G."/>
            <person name="Hu X."/>
            <person name="Huber C."/>
            <person name="Jiao X."/>
            <person name="Jones K."/>
            <person name="Levin J.Z."/>
            <person name="Liu Y."/>
            <person name="Macdonald P."/>
            <person name="Melnikov A."/>
            <person name="Raley C."/>
            <person name="Sassi M."/>
            <person name="Sherman B.T."/>
            <person name="Song X."/>
            <person name="Sykes S."/>
            <person name="Tran B."/>
            <person name="Walsh L."/>
            <person name="Xia Y."/>
            <person name="Yang J."/>
            <person name="Young S."/>
            <person name="Zeng Q."/>
            <person name="Zheng X."/>
            <person name="Stephens R."/>
            <person name="Nusbaum C."/>
            <person name="Birren B.W."/>
            <person name="Azadi P."/>
            <person name="Lempicki R.A."/>
            <person name="Cuomo C.A."/>
            <person name="Kovacs J.A."/>
        </authorList>
    </citation>
    <scope>NUCLEOTIDE SEQUENCE [LARGE SCALE GENOMIC DNA]</scope>
    <source>
        <strain evidence="5">B123</strain>
    </source>
</reference>
<dbReference type="PIRSF" id="PIRSF037016">
    <property type="entry name" value="Pseudouridin_synth_euk_prd"/>
    <property type="match status" value="1"/>
</dbReference>
<dbReference type="PROSITE" id="PS50984">
    <property type="entry name" value="TRUD"/>
    <property type="match status" value="1"/>
</dbReference>
<dbReference type="GO" id="GO:0000455">
    <property type="term" value="P:enzyme-directed rRNA pseudouridine synthesis"/>
    <property type="evidence" value="ECO:0007669"/>
    <property type="project" value="EnsemblFungi"/>
</dbReference>
<dbReference type="GO" id="GO:0031429">
    <property type="term" value="C:box H/ACA snoRNP complex"/>
    <property type="evidence" value="ECO:0007669"/>
    <property type="project" value="EnsemblFungi"/>
</dbReference>
<protein>
    <recommendedName>
        <fullName evidence="3">TRUD domain-containing protein</fullName>
    </recommendedName>
</protein>
<dbReference type="GO" id="GO:0009982">
    <property type="term" value="F:pseudouridine synthase activity"/>
    <property type="evidence" value="ECO:0007669"/>
    <property type="project" value="EnsemblFungi"/>
</dbReference>
<dbReference type="Pfam" id="PF01142">
    <property type="entry name" value="TruD"/>
    <property type="match status" value="1"/>
</dbReference>
<dbReference type="InterPro" id="IPR011760">
    <property type="entry name" value="PsdUridine_synth_TruD_insert"/>
</dbReference>
<dbReference type="CDD" id="cd02576">
    <property type="entry name" value="PseudoU_synth_ScPUS7"/>
    <property type="match status" value="1"/>
</dbReference>
<dbReference type="NCBIfam" id="TIGR00094">
    <property type="entry name" value="tRNA_TruD_broad"/>
    <property type="match status" value="1"/>
</dbReference>
<dbReference type="GO" id="GO:0031119">
    <property type="term" value="P:tRNA pseudouridine synthesis"/>
    <property type="evidence" value="ECO:0007669"/>
    <property type="project" value="EnsemblFungi"/>
</dbReference>
<evidence type="ECO:0000256" key="2">
    <source>
        <dbReference type="ARBA" id="ARBA00023235"/>
    </source>
</evidence>
<dbReference type="EMBL" id="AFWA02000002">
    <property type="protein sequence ID" value="EMR11056.1"/>
    <property type="molecule type" value="Genomic_DNA"/>
</dbReference>